<evidence type="ECO:0000256" key="4">
    <source>
        <dbReference type="ARBA" id="ARBA00022475"/>
    </source>
</evidence>
<evidence type="ECO:0000256" key="2">
    <source>
        <dbReference type="ARBA" id="ARBA00007379"/>
    </source>
</evidence>
<evidence type="ECO:0000256" key="5">
    <source>
        <dbReference type="ARBA" id="ARBA00022618"/>
    </source>
</evidence>
<evidence type="ECO:0000313" key="15">
    <source>
        <dbReference type="Proteomes" id="UP000265489"/>
    </source>
</evidence>
<evidence type="ECO:0000256" key="1">
    <source>
        <dbReference type="ARBA" id="ARBA00004651"/>
    </source>
</evidence>
<keyword evidence="5 10" id="KW-0132">Cell division</keyword>
<evidence type="ECO:0000256" key="11">
    <source>
        <dbReference type="SAM" id="Phobius"/>
    </source>
</evidence>
<evidence type="ECO:0000256" key="8">
    <source>
        <dbReference type="ARBA" id="ARBA00023136"/>
    </source>
</evidence>
<dbReference type="PANTHER" id="PTHR47755">
    <property type="entry name" value="CELL DIVISION PROTEIN FTSX"/>
    <property type="match status" value="1"/>
</dbReference>
<comment type="subcellular location">
    <subcellularLocation>
        <location evidence="1">Cell membrane</location>
        <topology evidence="1">Multi-pass membrane protein</topology>
    </subcellularLocation>
</comment>
<dbReference type="Gene3D" id="3.30.70.3040">
    <property type="match status" value="1"/>
</dbReference>
<name>A0A395WE58_9FIRM</name>
<organism evidence="14 15">
    <name type="scientific">Holdemanella biformis</name>
    <dbReference type="NCBI Taxonomy" id="1735"/>
    <lineage>
        <taxon>Bacteria</taxon>
        <taxon>Bacillati</taxon>
        <taxon>Bacillota</taxon>
        <taxon>Erysipelotrichia</taxon>
        <taxon>Erysipelotrichales</taxon>
        <taxon>Erysipelotrichaceae</taxon>
        <taxon>Holdemanella</taxon>
    </lineage>
</organism>
<dbReference type="Proteomes" id="UP000265489">
    <property type="component" value="Unassembled WGS sequence"/>
</dbReference>
<dbReference type="NCBIfam" id="NF038347">
    <property type="entry name" value="FtsX_Gpos"/>
    <property type="match status" value="1"/>
</dbReference>
<evidence type="ECO:0000256" key="10">
    <source>
        <dbReference type="PIRNR" id="PIRNR003097"/>
    </source>
</evidence>
<dbReference type="Pfam" id="PF02687">
    <property type="entry name" value="FtsX"/>
    <property type="match status" value="1"/>
</dbReference>
<sequence length="299" mass="33233">MKGLRTFLYELKYAFLQMKRHIMLCFSAISAIGITLLLIGAVLIIGLHVNYFSNDVQKDLSIHVILNEDIKDEASMQDINDKISKLKNVDKVEFSSKDNELELMIKEKGSAFKAYRGDSNPLSNAFFVYLKDASNIRKTSAQIKKIDGVASTAFGGDSVTSLVEMLNMIQKIGLGLVALLVILSLYLIYNTIRTTIDSRQDEIMIMRTVGATNGFISNPFIVEGILIGLLGAVIPYLIVHFGYEKLYTSLGGQLFTPMFAMFKPNTIRFQVGFSIILAGVLIGGFASLLAARKYLKMKR</sequence>
<gene>
    <name evidence="14" type="ORF">DWW32_01555</name>
</gene>
<feature type="transmembrane region" description="Helical" evidence="11">
    <location>
        <begin position="267"/>
        <end position="291"/>
    </location>
</feature>
<evidence type="ECO:0000256" key="9">
    <source>
        <dbReference type="ARBA" id="ARBA00023306"/>
    </source>
</evidence>
<protein>
    <recommendedName>
        <fullName evidence="3 10">Cell division protein FtsX</fullName>
    </recommendedName>
</protein>
<dbReference type="InterPro" id="IPR040690">
    <property type="entry name" value="FtsX_ECD"/>
</dbReference>
<keyword evidence="6 11" id="KW-0812">Transmembrane</keyword>
<dbReference type="AlphaFoldDB" id="A0A395WE58"/>
<comment type="caution">
    <text evidence="14">The sequence shown here is derived from an EMBL/GenBank/DDBJ whole genome shotgun (WGS) entry which is preliminary data.</text>
</comment>
<feature type="transmembrane region" description="Helical" evidence="11">
    <location>
        <begin position="21"/>
        <end position="47"/>
    </location>
</feature>
<dbReference type="GO" id="GO:0051301">
    <property type="term" value="P:cell division"/>
    <property type="evidence" value="ECO:0007669"/>
    <property type="project" value="UniProtKB-KW"/>
</dbReference>
<feature type="transmembrane region" description="Helical" evidence="11">
    <location>
        <begin position="172"/>
        <end position="192"/>
    </location>
</feature>
<reference evidence="14 15" key="1">
    <citation type="submission" date="2018-08" db="EMBL/GenBank/DDBJ databases">
        <title>A genome reference for cultivated species of the human gut microbiota.</title>
        <authorList>
            <person name="Zou Y."/>
            <person name="Xue W."/>
            <person name="Luo G."/>
        </authorList>
    </citation>
    <scope>NUCLEOTIDE SEQUENCE [LARGE SCALE GENOMIC DNA]</scope>
    <source>
        <strain evidence="14 15">AF15-20</strain>
    </source>
</reference>
<dbReference type="PIRSF" id="PIRSF003097">
    <property type="entry name" value="FtsX"/>
    <property type="match status" value="1"/>
</dbReference>
<dbReference type="Pfam" id="PF18075">
    <property type="entry name" value="FtsX_ECD"/>
    <property type="match status" value="1"/>
</dbReference>
<dbReference type="EMBL" id="QRYQ01000002">
    <property type="protein sequence ID" value="RGU93726.1"/>
    <property type="molecule type" value="Genomic_DNA"/>
</dbReference>
<evidence type="ECO:0000259" key="12">
    <source>
        <dbReference type="Pfam" id="PF02687"/>
    </source>
</evidence>
<keyword evidence="4 10" id="KW-1003">Cell membrane</keyword>
<evidence type="ECO:0000259" key="13">
    <source>
        <dbReference type="Pfam" id="PF18075"/>
    </source>
</evidence>
<dbReference type="GeneID" id="66578524"/>
<dbReference type="InterPro" id="IPR003838">
    <property type="entry name" value="ABC3_permease_C"/>
</dbReference>
<accession>A0A395WE58</accession>
<evidence type="ECO:0000256" key="6">
    <source>
        <dbReference type="ARBA" id="ARBA00022692"/>
    </source>
</evidence>
<dbReference type="GO" id="GO:0005886">
    <property type="term" value="C:plasma membrane"/>
    <property type="evidence" value="ECO:0007669"/>
    <property type="project" value="UniProtKB-SubCell"/>
</dbReference>
<keyword evidence="7 11" id="KW-1133">Transmembrane helix</keyword>
<dbReference type="PANTHER" id="PTHR47755:SF1">
    <property type="entry name" value="CELL DIVISION PROTEIN FTSX"/>
    <property type="match status" value="1"/>
</dbReference>
<dbReference type="RefSeq" id="WP_003865590.1">
    <property type="nucleotide sequence ID" value="NZ_CABLCL010000096.1"/>
</dbReference>
<proteinExistence type="inferred from homology"/>
<feature type="domain" description="ABC3 transporter permease C-terminal" evidence="12">
    <location>
        <begin position="176"/>
        <end position="297"/>
    </location>
</feature>
<evidence type="ECO:0000313" key="14">
    <source>
        <dbReference type="EMBL" id="RGU93726.1"/>
    </source>
</evidence>
<dbReference type="InterPro" id="IPR058204">
    <property type="entry name" value="FtsX_firmicutes-type"/>
</dbReference>
<comment type="similarity">
    <text evidence="2 10">Belongs to the ABC-4 integral membrane protein family. FtsX subfamily.</text>
</comment>
<evidence type="ECO:0000256" key="3">
    <source>
        <dbReference type="ARBA" id="ARBA00021907"/>
    </source>
</evidence>
<keyword evidence="8 10" id="KW-0472">Membrane</keyword>
<feature type="domain" description="FtsX extracellular" evidence="13">
    <location>
        <begin position="61"/>
        <end position="150"/>
    </location>
</feature>
<dbReference type="InterPro" id="IPR004513">
    <property type="entry name" value="FtsX"/>
</dbReference>
<evidence type="ECO:0000256" key="7">
    <source>
        <dbReference type="ARBA" id="ARBA00022989"/>
    </source>
</evidence>
<feature type="transmembrane region" description="Helical" evidence="11">
    <location>
        <begin position="213"/>
        <end position="238"/>
    </location>
</feature>
<keyword evidence="9 10" id="KW-0131">Cell cycle</keyword>
<comment type="function">
    <text evidence="10">Part of the ABC transporter FtsEX involved in asymmetric cellular division facilitating the initiation of sporulation.</text>
</comment>